<evidence type="ECO:0000313" key="9">
    <source>
        <dbReference type="Proteomes" id="UP001056500"/>
    </source>
</evidence>
<accession>A0ABY4W919</accession>
<dbReference type="EMBL" id="CP098755">
    <property type="protein sequence ID" value="USG63681.1"/>
    <property type="molecule type" value="Genomic_DNA"/>
</dbReference>
<keyword evidence="1 7" id="KW-0028">Amino-acid biosynthesis</keyword>
<evidence type="ECO:0000313" key="8">
    <source>
        <dbReference type="EMBL" id="USG63681.1"/>
    </source>
</evidence>
<evidence type="ECO:0000256" key="1">
    <source>
        <dbReference type="ARBA" id="ARBA00022605"/>
    </source>
</evidence>
<keyword evidence="3 7" id="KW-0547">Nucleotide-binding</keyword>
<evidence type="ECO:0000256" key="5">
    <source>
        <dbReference type="ARBA" id="ARBA00022840"/>
    </source>
</evidence>
<comment type="cofactor">
    <cofactor evidence="7">
        <name>Mg(2+)</name>
        <dbReference type="ChEBI" id="CHEBI:18420"/>
    </cofactor>
    <text evidence="7">Binds 1 Mg(2+) ion per subunit.</text>
</comment>
<dbReference type="Proteomes" id="UP001056500">
    <property type="component" value="Chromosome"/>
</dbReference>
<feature type="binding site" evidence="7">
    <location>
        <position position="136"/>
    </location>
    <ligand>
        <name>substrate</name>
    </ligand>
</feature>
<dbReference type="InterPro" id="IPR027417">
    <property type="entry name" value="P-loop_NTPase"/>
</dbReference>
<keyword evidence="7" id="KW-0963">Cytoplasm</keyword>
<name>A0ABY4W919_9BACL</name>
<comment type="function">
    <text evidence="7">Catalyzes the specific phosphorylation of the 3-hydroxyl group of shikimic acid using ATP as a cosubstrate.</text>
</comment>
<comment type="subunit">
    <text evidence="7">Monomer.</text>
</comment>
<keyword evidence="5 7" id="KW-0067">ATP-binding</keyword>
<feature type="binding site" evidence="7">
    <location>
        <position position="58"/>
    </location>
    <ligand>
        <name>substrate</name>
    </ligand>
</feature>
<feature type="binding site" evidence="7">
    <location>
        <position position="118"/>
    </location>
    <ligand>
        <name>ATP</name>
        <dbReference type="ChEBI" id="CHEBI:30616"/>
    </ligand>
</feature>
<comment type="pathway">
    <text evidence="7">Metabolic intermediate biosynthesis; chorismate biosynthesis; chorismate from D-erythrose 4-phosphate and phosphoenolpyruvate: step 5/7.</text>
</comment>
<keyword evidence="7" id="KW-0479">Metal-binding</keyword>
<keyword evidence="4 7" id="KW-0418">Kinase</keyword>
<evidence type="ECO:0000256" key="6">
    <source>
        <dbReference type="ARBA" id="ARBA00023141"/>
    </source>
</evidence>
<dbReference type="InterPro" id="IPR031322">
    <property type="entry name" value="Shikimate/glucono_kinase"/>
</dbReference>
<dbReference type="PANTHER" id="PTHR21087:SF16">
    <property type="entry name" value="SHIKIMATE KINASE 1, CHLOROPLASTIC"/>
    <property type="match status" value="1"/>
</dbReference>
<dbReference type="RefSeq" id="WP_251870760.1">
    <property type="nucleotide sequence ID" value="NZ_CP098755.1"/>
</dbReference>
<keyword evidence="9" id="KW-1185">Reference proteome</keyword>
<feature type="binding site" evidence="7">
    <location>
        <position position="80"/>
    </location>
    <ligand>
        <name>substrate</name>
    </ligand>
</feature>
<evidence type="ECO:0000256" key="2">
    <source>
        <dbReference type="ARBA" id="ARBA00022679"/>
    </source>
</evidence>
<feature type="binding site" evidence="7">
    <location>
        <position position="34"/>
    </location>
    <ligand>
        <name>substrate</name>
    </ligand>
</feature>
<evidence type="ECO:0000256" key="7">
    <source>
        <dbReference type="HAMAP-Rule" id="MF_00109"/>
    </source>
</evidence>
<protein>
    <recommendedName>
        <fullName evidence="7">Shikimate kinase</fullName>
        <shortName evidence="7">SK</shortName>
        <ecNumber evidence="7">2.7.1.71</ecNumber>
    </recommendedName>
</protein>
<gene>
    <name evidence="7" type="primary">aroK</name>
    <name evidence="8" type="ORF">NDK47_16025</name>
</gene>
<feature type="binding site" evidence="7">
    <location>
        <begin position="12"/>
        <end position="17"/>
    </location>
    <ligand>
        <name>ATP</name>
        <dbReference type="ChEBI" id="CHEBI:30616"/>
    </ligand>
</feature>
<comment type="subcellular location">
    <subcellularLocation>
        <location evidence="7">Cytoplasm</location>
    </subcellularLocation>
</comment>
<comment type="caution">
    <text evidence="7">Lacks conserved residue(s) required for the propagation of feature annotation.</text>
</comment>
<keyword evidence="6 7" id="KW-0057">Aromatic amino acid biosynthesis</keyword>
<dbReference type="SUPFAM" id="SSF52540">
    <property type="entry name" value="P-loop containing nucleoside triphosphate hydrolases"/>
    <property type="match status" value="1"/>
</dbReference>
<keyword evidence="7" id="KW-0460">Magnesium</keyword>
<proteinExistence type="inferred from homology"/>
<dbReference type="PANTHER" id="PTHR21087">
    <property type="entry name" value="SHIKIMATE KINASE"/>
    <property type="match status" value="1"/>
</dbReference>
<reference evidence="8" key="1">
    <citation type="submission" date="2022-06" db="EMBL/GenBank/DDBJ databases">
        <title>Genome sequencing of Brevibacillus sp. BB3-R1.</title>
        <authorList>
            <person name="Heo J."/>
            <person name="Lee D."/>
            <person name="Won M."/>
            <person name="Han B.-H."/>
            <person name="Hong S.-B."/>
            <person name="Kwon S.-W."/>
        </authorList>
    </citation>
    <scope>NUCLEOTIDE SEQUENCE</scope>
    <source>
        <strain evidence="8">BB3-R1</strain>
    </source>
</reference>
<dbReference type="CDD" id="cd00464">
    <property type="entry name" value="SK"/>
    <property type="match status" value="1"/>
</dbReference>
<evidence type="ECO:0000256" key="3">
    <source>
        <dbReference type="ARBA" id="ARBA00022741"/>
    </source>
</evidence>
<sequence>MKKNLILIGFMGTGKTTVGAALAEELGLVHRDLDDAIIAKAGCTIPEIFAQKGEVYFRDLETEVLSELLQEQPQVLTTGGGAVLRKENVQCMLEGGLVIALSATEQELIRRLEADEGRPLLAGGVAQRVRTLLQERKDAYSFAPIQVDTTEKSVAEIVGEILSAMTEFGDFRQD</sequence>
<keyword evidence="2 7" id="KW-0808">Transferase</keyword>
<dbReference type="Gene3D" id="3.40.50.300">
    <property type="entry name" value="P-loop containing nucleotide triphosphate hydrolases"/>
    <property type="match status" value="1"/>
</dbReference>
<dbReference type="Pfam" id="PF01202">
    <property type="entry name" value="SKI"/>
    <property type="match status" value="1"/>
</dbReference>
<dbReference type="GO" id="GO:0016301">
    <property type="term" value="F:kinase activity"/>
    <property type="evidence" value="ECO:0007669"/>
    <property type="project" value="UniProtKB-KW"/>
</dbReference>
<dbReference type="InterPro" id="IPR000623">
    <property type="entry name" value="Shikimate_kinase/TSH1"/>
</dbReference>
<feature type="binding site" evidence="7">
    <location>
        <position position="16"/>
    </location>
    <ligand>
        <name>Mg(2+)</name>
        <dbReference type="ChEBI" id="CHEBI:18420"/>
    </ligand>
</feature>
<evidence type="ECO:0000256" key="4">
    <source>
        <dbReference type="ARBA" id="ARBA00022777"/>
    </source>
</evidence>
<dbReference type="HAMAP" id="MF_00109">
    <property type="entry name" value="Shikimate_kinase"/>
    <property type="match status" value="1"/>
</dbReference>
<comment type="catalytic activity">
    <reaction evidence="7">
        <text>shikimate + ATP = 3-phosphoshikimate + ADP + H(+)</text>
        <dbReference type="Rhea" id="RHEA:13121"/>
        <dbReference type="ChEBI" id="CHEBI:15378"/>
        <dbReference type="ChEBI" id="CHEBI:30616"/>
        <dbReference type="ChEBI" id="CHEBI:36208"/>
        <dbReference type="ChEBI" id="CHEBI:145989"/>
        <dbReference type="ChEBI" id="CHEBI:456216"/>
        <dbReference type="EC" id="2.7.1.71"/>
    </reaction>
</comment>
<organism evidence="8 9">
    <name type="scientific">Brevibacillus ruminantium</name>
    <dbReference type="NCBI Taxonomy" id="2950604"/>
    <lineage>
        <taxon>Bacteria</taxon>
        <taxon>Bacillati</taxon>
        <taxon>Bacillota</taxon>
        <taxon>Bacilli</taxon>
        <taxon>Bacillales</taxon>
        <taxon>Paenibacillaceae</taxon>
        <taxon>Brevibacillus</taxon>
    </lineage>
</organism>
<dbReference type="PRINTS" id="PR01100">
    <property type="entry name" value="SHIKIMTKNASE"/>
</dbReference>
<dbReference type="EC" id="2.7.1.71" evidence="7"/>
<comment type="similarity">
    <text evidence="7">Belongs to the shikimate kinase family.</text>
</comment>